<dbReference type="Pfam" id="PF07504">
    <property type="entry name" value="FTP"/>
    <property type="match status" value="1"/>
</dbReference>
<dbReference type="Gene3D" id="1.10.390.10">
    <property type="entry name" value="Neutral Protease Domain 2"/>
    <property type="match status" value="1"/>
</dbReference>
<dbReference type="RefSeq" id="WP_089526307.1">
    <property type="nucleotide sequence ID" value="NZ_NMUQ01000003.1"/>
</dbReference>
<evidence type="ECO:0000256" key="10">
    <source>
        <dbReference type="RuleBase" id="RU366073"/>
    </source>
</evidence>
<evidence type="ECO:0000259" key="13">
    <source>
        <dbReference type="Pfam" id="PF07504"/>
    </source>
</evidence>
<dbReference type="InterPro" id="IPR050728">
    <property type="entry name" value="Zinc_Metalloprotease_M4"/>
</dbReference>
<evidence type="ECO:0000313" key="15">
    <source>
        <dbReference type="Proteomes" id="UP000215145"/>
    </source>
</evidence>
<evidence type="ECO:0000256" key="6">
    <source>
        <dbReference type="ARBA" id="ARBA00022801"/>
    </source>
</evidence>
<protein>
    <recommendedName>
        <fullName evidence="10">Neutral metalloproteinase</fullName>
        <ecNumber evidence="10">3.4.24.-</ecNumber>
    </recommendedName>
</protein>
<comment type="cofactor">
    <cofactor evidence="1 10">
        <name>Zn(2+)</name>
        <dbReference type="ChEBI" id="CHEBI:29105"/>
    </cofactor>
</comment>
<evidence type="ECO:0000256" key="3">
    <source>
        <dbReference type="ARBA" id="ARBA00022670"/>
    </source>
</evidence>
<reference evidence="14 15" key="1">
    <citation type="submission" date="2017-07" db="EMBL/GenBank/DDBJ databases">
        <title>Paenibacillus herberti R33 genome sequencing and assembly.</title>
        <authorList>
            <person name="Su W."/>
        </authorList>
    </citation>
    <scope>NUCLEOTIDE SEQUENCE [LARGE SCALE GENOMIC DNA]</scope>
    <source>
        <strain evidence="14 15">R33</strain>
    </source>
</reference>
<dbReference type="Gene3D" id="3.10.170.10">
    <property type="match status" value="1"/>
</dbReference>
<dbReference type="CDD" id="cd09597">
    <property type="entry name" value="M4_TLP"/>
    <property type="match status" value="1"/>
</dbReference>
<dbReference type="InterPro" id="IPR027268">
    <property type="entry name" value="Peptidase_M4/M1_CTD_sf"/>
</dbReference>
<comment type="subcellular location">
    <subcellularLocation>
        <location evidence="10">Secreted</location>
    </subcellularLocation>
</comment>
<evidence type="ECO:0000313" key="14">
    <source>
        <dbReference type="EMBL" id="OXM13603.1"/>
    </source>
</evidence>
<keyword evidence="8 10" id="KW-0482">Metalloprotease</keyword>
<comment type="function">
    <text evidence="10">Extracellular zinc metalloprotease.</text>
</comment>
<feature type="signal peptide" evidence="10">
    <location>
        <begin position="1"/>
        <end position="23"/>
    </location>
</feature>
<proteinExistence type="inferred from homology"/>
<organism evidence="14 15">
    <name type="scientific">Paenibacillus herberti</name>
    <dbReference type="NCBI Taxonomy" id="1619309"/>
    <lineage>
        <taxon>Bacteria</taxon>
        <taxon>Bacillati</taxon>
        <taxon>Bacillota</taxon>
        <taxon>Bacilli</taxon>
        <taxon>Bacillales</taxon>
        <taxon>Paenibacillaceae</taxon>
        <taxon>Paenibacillus</taxon>
    </lineage>
</organism>
<dbReference type="GO" id="GO:0004222">
    <property type="term" value="F:metalloendopeptidase activity"/>
    <property type="evidence" value="ECO:0007669"/>
    <property type="project" value="UniProtKB-UniRule"/>
</dbReference>
<comment type="caution">
    <text evidence="14">The sequence shown here is derived from an EMBL/GenBank/DDBJ whole genome shotgun (WGS) entry which is preliminary data.</text>
</comment>
<dbReference type="InterPro" id="IPR013856">
    <property type="entry name" value="Peptidase_M4_domain"/>
</dbReference>
<evidence type="ECO:0000259" key="12">
    <source>
        <dbReference type="Pfam" id="PF02868"/>
    </source>
</evidence>
<dbReference type="PRINTS" id="PR00730">
    <property type="entry name" value="THERMOLYSIN"/>
</dbReference>
<dbReference type="InterPro" id="IPR001570">
    <property type="entry name" value="Peptidase_M4_C_domain"/>
</dbReference>
<feature type="domain" description="Peptidase M4 C-terminal" evidence="12">
    <location>
        <begin position="372"/>
        <end position="528"/>
    </location>
</feature>
<evidence type="ECO:0000256" key="8">
    <source>
        <dbReference type="ARBA" id="ARBA00023049"/>
    </source>
</evidence>
<sequence>MKKMIPALLGGVMLLSSASQIQAEGPTLSVVTDNQLTPQFIEVTDGKITPGTSEEKVWTFLRSQQSKLGISVNELKSAIRIKSKELDAASGIEHFRMQQYVNGIPVYGGDQTIHLDKSGKVTSFLGGVLPTQDNKALSAAAAVTPTLTASDAFEIAAAEATSRIGELGAQELALETKLFVYPESSSYRLVYETEVNVLEPQPLRTRYLVDATTGEIVLQYEMLNNATGTGTGVAGDTKSFQTNQSGSTYQLVDTTRGKGINTYTANYRTSGLPGTLLTDSDNVWTDKAAVDAHANAAAVYDFFRTKFGRNSLDGKGMQIRSSVHYGSNYNNAGWNGVQIMYGDGDGNTFRALSGDLDVVGHELSHGVITYTANLQYVNESGALNESYADVLGNSVQAKNWLLGDDVYTPGVAGDALRSLANPTLYNQPDNYANRYIGSQDNGGVHINSGITNKAFYLLAQGGSQNGVAVTGIGRDAAVNIFYNTLVYYLTSTSNFVAAKNATIQATKDIYGTSSPYVTSVTNAFKAVGLS</sequence>
<feature type="domain" description="FTP" evidence="13">
    <location>
        <begin position="80"/>
        <end position="126"/>
    </location>
</feature>
<dbReference type="Gene3D" id="3.10.450.40">
    <property type="match status" value="1"/>
</dbReference>
<dbReference type="SUPFAM" id="SSF55486">
    <property type="entry name" value="Metalloproteases ('zincins'), catalytic domain"/>
    <property type="match status" value="1"/>
</dbReference>
<evidence type="ECO:0000256" key="1">
    <source>
        <dbReference type="ARBA" id="ARBA00001947"/>
    </source>
</evidence>
<keyword evidence="4" id="KW-0479">Metal-binding</keyword>
<evidence type="ECO:0000256" key="2">
    <source>
        <dbReference type="ARBA" id="ARBA00009388"/>
    </source>
</evidence>
<keyword evidence="7 10" id="KW-0862">Zinc</keyword>
<feature type="active site" description="Proton donor" evidence="9">
    <location>
        <position position="445"/>
    </location>
</feature>
<evidence type="ECO:0000256" key="4">
    <source>
        <dbReference type="ARBA" id="ARBA00022723"/>
    </source>
</evidence>
<dbReference type="EMBL" id="NMUQ01000003">
    <property type="protein sequence ID" value="OXM13603.1"/>
    <property type="molecule type" value="Genomic_DNA"/>
</dbReference>
<feature type="active site" evidence="9">
    <location>
        <position position="362"/>
    </location>
</feature>
<keyword evidence="15" id="KW-1185">Reference proteome</keyword>
<dbReference type="EC" id="3.4.24.-" evidence="10"/>
<keyword evidence="3 10" id="KW-0645">Protease</keyword>
<keyword evidence="10" id="KW-0964">Secreted</keyword>
<dbReference type="AlphaFoldDB" id="A0A229NUL7"/>
<dbReference type="GO" id="GO:0046872">
    <property type="term" value="F:metal ion binding"/>
    <property type="evidence" value="ECO:0007669"/>
    <property type="project" value="UniProtKB-UniRule"/>
</dbReference>
<dbReference type="Proteomes" id="UP000215145">
    <property type="component" value="Unassembled WGS sequence"/>
</dbReference>
<comment type="similarity">
    <text evidence="2 10">Belongs to the peptidase M4 family.</text>
</comment>
<dbReference type="InterPro" id="IPR011096">
    <property type="entry name" value="FTP_domain"/>
</dbReference>
<evidence type="ECO:0000256" key="7">
    <source>
        <dbReference type="ARBA" id="ARBA00022833"/>
    </source>
</evidence>
<dbReference type="Pfam" id="PF01447">
    <property type="entry name" value="Peptidase_M4"/>
    <property type="match status" value="1"/>
</dbReference>
<dbReference type="OrthoDB" id="291295at2"/>
<evidence type="ECO:0000259" key="11">
    <source>
        <dbReference type="Pfam" id="PF01447"/>
    </source>
</evidence>
<dbReference type="PANTHER" id="PTHR33794">
    <property type="entry name" value="BACILLOLYSIN"/>
    <property type="match status" value="1"/>
</dbReference>
<keyword evidence="6 10" id="KW-0378">Hydrolase</keyword>
<dbReference type="InterPro" id="IPR023612">
    <property type="entry name" value="Peptidase_M4"/>
</dbReference>
<dbReference type="GO" id="GO:0006508">
    <property type="term" value="P:proteolysis"/>
    <property type="evidence" value="ECO:0007669"/>
    <property type="project" value="UniProtKB-KW"/>
</dbReference>
<feature type="domain" description="Peptidase M4" evidence="11">
    <location>
        <begin position="227"/>
        <end position="368"/>
    </location>
</feature>
<dbReference type="Gene3D" id="3.10.450.490">
    <property type="match status" value="1"/>
</dbReference>
<accession>A0A229NUL7</accession>
<feature type="chain" id="PRO_5023154287" description="Neutral metalloproteinase" evidence="10">
    <location>
        <begin position="24"/>
        <end position="530"/>
    </location>
</feature>
<keyword evidence="5 10" id="KW-0732">Signal</keyword>
<evidence type="ECO:0000256" key="9">
    <source>
        <dbReference type="PIRSR" id="PIRSR623612-1"/>
    </source>
</evidence>
<name>A0A229NUL7_9BACL</name>
<dbReference type="PANTHER" id="PTHR33794:SF1">
    <property type="entry name" value="BACILLOLYSIN"/>
    <property type="match status" value="1"/>
</dbReference>
<dbReference type="GO" id="GO:0005576">
    <property type="term" value="C:extracellular region"/>
    <property type="evidence" value="ECO:0007669"/>
    <property type="project" value="UniProtKB-SubCell"/>
</dbReference>
<dbReference type="Pfam" id="PF02868">
    <property type="entry name" value="Peptidase_M4_C"/>
    <property type="match status" value="1"/>
</dbReference>
<gene>
    <name evidence="14" type="ORF">CGZ75_21495</name>
</gene>
<evidence type="ECO:0000256" key="5">
    <source>
        <dbReference type="ARBA" id="ARBA00022729"/>
    </source>
</evidence>